<name>A0A8B9N1N5_9AVES</name>
<proteinExistence type="predicted"/>
<protein>
    <submittedName>
        <fullName evidence="1">Uncharacterized protein</fullName>
    </submittedName>
</protein>
<dbReference type="Ensembl" id="ENSANIT00000017790.1">
    <property type="protein sequence ID" value="ENSANIP00000017203.1"/>
    <property type="gene ID" value="ENSANIG00000011707.1"/>
</dbReference>
<evidence type="ECO:0000313" key="1">
    <source>
        <dbReference type="Ensembl" id="ENSANIP00000017203.1"/>
    </source>
</evidence>
<sequence>MDNPSIITQVTNPKEEEILSCMGKQQGSTSGEFCVIAHRFWKLLGCRVYALLRAVLVKRGERTEIGNRVCGDGPW</sequence>
<reference evidence="1" key="1">
    <citation type="submission" date="2025-08" db="UniProtKB">
        <authorList>
            <consortium name="Ensembl"/>
        </authorList>
    </citation>
    <scope>IDENTIFICATION</scope>
</reference>
<evidence type="ECO:0000313" key="2">
    <source>
        <dbReference type="Proteomes" id="UP000694541"/>
    </source>
</evidence>
<reference evidence="1" key="2">
    <citation type="submission" date="2025-09" db="UniProtKB">
        <authorList>
            <consortium name="Ensembl"/>
        </authorList>
    </citation>
    <scope>IDENTIFICATION</scope>
</reference>
<keyword evidence="2" id="KW-1185">Reference proteome</keyword>
<dbReference type="AlphaFoldDB" id="A0A8B9N1N5"/>
<accession>A0A8B9N1N5</accession>
<organism evidence="1 2">
    <name type="scientific">Accipiter nisus</name>
    <name type="common">Eurasian sparrowhawk</name>
    <dbReference type="NCBI Taxonomy" id="211598"/>
    <lineage>
        <taxon>Eukaryota</taxon>
        <taxon>Metazoa</taxon>
        <taxon>Chordata</taxon>
        <taxon>Craniata</taxon>
        <taxon>Vertebrata</taxon>
        <taxon>Euteleostomi</taxon>
        <taxon>Archelosauria</taxon>
        <taxon>Archosauria</taxon>
        <taxon>Dinosauria</taxon>
        <taxon>Saurischia</taxon>
        <taxon>Theropoda</taxon>
        <taxon>Coelurosauria</taxon>
        <taxon>Aves</taxon>
        <taxon>Neognathae</taxon>
        <taxon>Neoaves</taxon>
        <taxon>Telluraves</taxon>
        <taxon>Accipitrimorphae</taxon>
        <taxon>Accipitriformes</taxon>
        <taxon>Accipitridae</taxon>
        <taxon>Accipitrinae</taxon>
        <taxon>Accipiter</taxon>
    </lineage>
</organism>
<dbReference type="Proteomes" id="UP000694541">
    <property type="component" value="Unplaced"/>
</dbReference>